<dbReference type="Proteomes" id="UP001597045">
    <property type="component" value="Unassembled WGS sequence"/>
</dbReference>
<dbReference type="InterPro" id="IPR015424">
    <property type="entry name" value="PyrdxlP-dep_Trfase"/>
</dbReference>
<dbReference type="Gene3D" id="3.40.640.10">
    <property type="entry name" value="Type I PLP-dependent aspartate aminotransferase-like (Major domain)"/>
    <property type="match status" value="1"/>
</dbReference>
<protein>
    <submittedName>
        <fullName evidence="3">DegT/DnrJ/EryC1/StrS family aminotransferase</fullName>
    </submittedName>
</protein>
<keyword evidence="3" id="KW-0808">Transferase</keyword>
<name>A0ABW3M3Z4_9PSEU</name>
<gene>
    <name evidence="3" type="ORF">ACFQ1S_01130</name>
</gene>
<evidence type="ECO:0000256" key="2">
    <source>
        <dbReference type="RuleBase" id="RU004508"/>
    </source>
</evidence>
<evidence type="ECO:0000313" key="4">
    <source>
        <dbReference type="Proteomes" id="UP001597045"/>
    </source>
</evidence>
<dbReference type="Pfam" id="PF01041">
    <property type="entry name" value="DegT_DnrJ_EryC1"/>
    <property type="match status" value="1"/>
</dbReference>
<keyword evidence="3" id="KW-0032">Aminotransferase</keyword>
<keyword evidence="1 2" id="KW-0663">Pyridoxal phosphate</keyword>
<evidence type="ECO:0000313" key="3">
    <source>
        <dbReference type="EMBL" id="MFD1044294.1"/>
    </source>
</evidence>
<accession>A0ABW3M3Z4</accession>
<comment type="similarity">
    <text evidence="2">Belongs to the DegT/DnrJ/EryC1 family.</text>
</comment>
<comment type="caution">
    <text evidence="3">The sequence shown here is derived from an EMBL/GenBank/DDBJ whole genome shotgun (WGS) entry which is preliminary data.</text>
</comment>
<dbReference type="GO" id="GO:0008483">
    <property type="term" value="F:transaminase activity"/>
    <property type="evidence" value="ECO:0007669"/>
    <property type="project" value="UniProtKB-KW"/>
</dbReference>
<dbReference type="PANTHER" id="PTHR30244:SF36">
    <property type="entry name" value="3-OXO-GLUCOSE-6-PHOSPHATE:GLUTAMATE AMINOTRANSFERASE"/>
    <property type="match status" value="1"/>
</dbReference>
<dbReference type="PANTHER" id="PTHR30244">
    <property type="entry name" value="TRANSAMINASE"/>
    <property type="match status" value="1"/>
</dbReference>
<dbReference type="SUPFAM" id="SSF53383">
    <property type="entry name" value="PLP-dependent transferases"/>
    <property type="match status" value="1"/>
</dbReference>
<proteinExistence type="inferred from homology"/>
<evidence type="ECO:0000256" key="1">
    <source>
        <dbReference type="ARBA" id="ARBA00022898"/>
    </source>
</evidence>
<keyword evidence="4" id="KW-1185">Reference proteome</keyword>
<organism evidence="3 4">
    <name type="scientific">Kibdelosporangium lantanae</name>
    <dbReference type="NCBI Taxonomy" id="1497396"/>
    <lineage>
        <taxon>Bacteria</taxon>
        <taxon>Bacillati</taxon>
        <taxon>Actinomycetota</taxon>
        <taxon>Actinomycetes</taxon>
        <taxon>Pseudonocardiales</taxon>
        <taxon>Pseudonocardiaceae</taxon>
        <taxon>Kibdelosporangium</taxon>
    </lineage>
</organism>
<dbReference type="InterPro" id="IPR000653">
    <property type="entry name" value="DegT/StrS_aminotransferase"/>
</dbReference>
<feature type="non-terminal residue" evidence="3">
    <location>
        <position position="362"/>
    </location>
</feature>
<sequence>MTTRVWDYLSEFEQEREDILGAVEHVFTSGQLVLGDSVRGFESEFAAYHGQAHCVGVDNGTNAIKLGLQAIGVKPGDEVITVSNTAAPTVVAIDAVGATPVFVDVHEDNYLMDVSQVEAAITEKTSCIVPVHLYGQCVDMAPLNEIAARGYLGSYTTDYTWTATHLLRTETLPSSEVATGVGVPAETITHGYNAAGNPLSSSGINAYVSNTSYSPFGEANQFTLGVNTLTGWLTYTRDAQTHRVTQVNLSGQTAPPQLENVVYTYDPAGNITRSVDTQGAPGAAVETQCYTYDRLRQLTQAWSSTDNCATNPTTLGNNTKVGGPQKFWTTWTIDPAGNRTKQVQNAVPGVATPTTTTTYAMA</sequence>
<dbReference type="InterPro" id="IPR015421">
    <property type="entry name" value="PyrdxlP-dep_Trfase_major"/>
</dbReference>
<reference evidence="4" key="1">
    <citation type="journal article" date="2019" name="Int. J. Syst. Evol. Microbiol.">
        <title>The Global Catalogue of Microorganisms (GCM) 10K type strain sequencing project: providing services to taxonomists for standard genome sequencing and annotation.</title>
        <authorList>
            <consortium name="The Broad Institute Genomics Platform"/>
            <consortium name="The Broad Institute Genome Sequencing Center for Infectious Disease"/>
            <person name="Wu L."/>
            <person name="Ma J."/>
        </authorList>
    </citation>
    <scope>NUCLEOTIDE SEQUENCE [LARGE SCALE GENOMIC DNA]</scope>
    <source>
        <strain evidence="4">JCM 31486</strain>
    </source>
</reference>
<dbReference type="EMBL" id="JBHTIS010000027">
    <property type="protein sequence ID" value="MFD1044294.1"/>
    <property type="molecule type" value="Genomic_DNA"/>
</dbReference>